<dbReference type="RefSeq" id="WP_011713924.1">
    <property type="nucleotide sequence ID" value="NC_008576.1"/>
</dbReference>
<dbReference type="EMBL" id="CP000471">
    <property type="protein sequence ID" value="ABK44803.1"/>
    <property type="molecule type" value="Genomic_DNA"/>
</dbReference>
<organism evidence="1 2">
    <name type="scientific">Magnetococcus marinus (strain ATCC BAA-1437 / JCM 17883 / MC-1)</name>
    <dbReference type="NCBI Taxonomy" id="156889"/>
    <lineage>
        <taxon>Bacteria</taxon>
        <taxon>Pseudomonadati</taxon>
        <taxon>Pseudomonadota</taxon>
        <taxon>Magnetococcia</taxon>
        <taxon>Magnetococcales</taxon>
        <taxon>Magnetococcaceae</taxon>
        <taxon>Magnetococcus</taxon>
    </lineage>
</organism>
<dbReference type="HOGENOM" id="CLU_735283_0_0_5"/>
<evidence type="ECO:0000313" key="2">
    <source>
        <dbReference type="Proteomes" id="UP000002586"/>
    </source>
</evidence>
<accession>A0LA10</accession>
<dbReference type="Proteomes" id="UP000002586">
    <property type="component" value="Chromosome"/>
</dbReference>
<keyword evidence="2" id="KW-1185">Reference proteome</keyword>
<dbReference type="KEGG" id="mgm:Mmc1_2303"/>
<name>A0LA10_MAGMM</name>
<proteinExistence type="predicted"/>
<dbReference type="AlphaFoldDB" id="A0LA10"/>
<sequence>MGDHEILLFPKAAPPSIAFSRQQRATILLLTPASPPKAPYFWFRLLSALEYALAQAGWQTLRWTAPPTSTTAPLWHTGQLQLQMAWSKPPAWWENHTQQPPLRLRLKLQQGAWQLLDLTTRQPLFTCLVNQSSQATELVFQHITQALHQQQQQQITQQMQHLIPPQKSDTYPMHPTEGIHQTLAKLDQDLHSLGQQLEHLLESPPHPLLEDRHRPGRQALLRSLLHEVQHGLNRFGKLQSLLKSHLSHLQRDAPKQHLHSLLADAIGHLSQRLPKRILWSDTLHHFPPLPATEQLGQRQLQLALSALFHHVAPHGEVAIQGQLHAHGILLILSGWPDRARFLEPEALPCNLHQEGIQRFDFGAQGLHYAIFFQTSL</sequence>
<evidence type="ECO:0000313" key="1">
    <source>
        <dbReference type="EMBL" id="ABK44803.1"/>
    </source>
</evidence>
<gene>
    <name evidence="1" type="ordered locus">Mmc1_2303</name>
</gene>
<reference evidence="1 2" key="2">
    <citation type="journal article" date="2012" name="Int. J. Syst. Evol. Microbiol.">
        <title>Magnetococcus marinus gen. nov., sp. nov., a marine, magnetotactic bacterium that represents a novel lineage (Magnetococcaceae fam. nov.; Magnetococcales ord. nov.) at the base of the Alphaproteobacteria.</title>
        <authorList>
            <person name="Bazylinski D.A."/>
            <person name="Williams T.J."/>
            <person name="Lefevre C.T."/>
            <person name="Berg R.J."/>
            <person name="Zhang C.L."/>
            <person name="Bowser S.S."/>
            <person name="Dean A.J."/>
            <person name="Beveridge T.J."/>
        </authorList>
    </citation>
    <scope>NUCLEOTIDE SEQUENCE [LARGE SCALE GENOMIC DNA]</scope>
    <source>
        <strain evidence="2">ATCC BAA-1437 / JCM 17883 / MC-1</strain>
    </source>
</reference>
<dbReference type="OrthoDB" id="9793415at2"/>
<protein>
    <submittedName>
        <fullName evidence="1">Uncharacterized protein</fullName>
    </submittedName>
</protein>
<reference evidence="2" key="1">
    <citation type="journal article" date="2009" name="Appl. Environ. Microbiol.">
        <title>Complete genome sequence of the chemolithoautotrophic marine magnetotactic coccus strain MC-1.</title>
        <authorList>
            <person name="Schubbe S."/>
            <person name="Williams T.J."/>
            <person name="Xie G."/>
            <person name="Kiss H.E."/>
            <person name="Brettin T.S."/>
            <person name="Martinez D."/>
            <person name="Ross C.A."/>
            <person name="Schuler D."/>
            <person name="Cox B.L."/>
            <person name="Nealson K.H."/>
            <person name="Bazylinski D.A."/>
        </authorList>
    </citation>
    <scope>NUCLEOTIDE SEQUENCE [LARGE SCALE GENOMIC DNA]</scope>
    <source>
        <strain evidence="2">ATCC BAA-1437 / JCM 17883 / MC-1</strain>
    </source>
</reference>